<evidence type="ECO:0000313" key="2">
    <source>
        <dbReference type="Proteomes" id="UP000254263"/>
    </source>
</evidence>
<proteinExistence type="predicted"/>
<protein>
    <submittedName>
        <fullName evidence="1">Uncharacterized protein</fullName>
    </submittedName>
</protein>
<dbReference type="AlphaFoldDB" id="A0A379DK11"/>
<organism evidence="1 2">
    <name type="scientific">Porphyromonas macacae</name>
    <dbReference type="NCBI Taxonomy" id="28115"/>
    <lineage>
        <taxon>Bacteria</taxon>
        <taxon>Pseudomonadati</taxon>
        <taxon>Bacteroidota</taxon>
        <taxon>Bacteroidia</taxon>
        <taxon>Bacteroidales</taxon>
        <taxon>Porphyromonadaceae</taxon>
        <taxon>Porphyromonas</taxon>
    </lineage>
</organism>
<name>A0A379DK11_9PORP</name>
<sequence length="40" mass="4650">MFIVIEAILLPETVFRRLVLNNNLIYDAILVPNFFRGVSQ</sequence>
<gene>
    <name evidence="1" type="ORF">NCTC13100_01854</name>
</gene>
<accession>A0A379DK11</accession>
<dbReference type="Proteomes" id="UP000254263">
    <property type="component" value="Unassembled WGS sequence"/>
</dbReference>
<dbReference type="EMBL" id="UGTI01000001">
    <property type="protein sequence ID" value="SUB78671.1"/>
    <property type="molecule type" value="Genomic_DNA"/>
</dbReference>
<evidence type="ECO:0000313" key="1">
    <source>
        <dbReference type="EMBL" id="SUB78671.1"/>
    </source>
</evidence>
<reference evidence="1 2" key="1">
    <citation type="submission" date="2018-06" db="EMBL/GenBank/DDBJ databases">
        <authorList>
            <consortium name="Pathogen Informatics"/>
            <person name="Doyle S."/>
        </authorList>
    </citation>
    <scope>NUCLEOTIDE SEQUENCE [LARGE SCALE GENOMIC DNA]</scope>
    <source>
        <strain evidence="1 2">NCTC13100</strain>
    </source>
</reference>